<dbReference type="SUPFAM" id="SSF47050">
    <property type="entry name" value="VHP, Villin headpiece domain"/>
    <property type="match status" value="1"/>
</dbReference>
<dbReference type="PANTHER" id="PTHR11977:SF51">
    <property type="entry name" value="PROTEIN FLIGHTLESS-1 HOMOLOG"/>
    <property type="match status" value="1"/>
</dbReference>
<dbReference type="Gene3D" id="3.40.20.10">
    <property type="entry name" value="Severin"/>
    <property type="match status" value="4"/>
</dbReference>
<dbReference type="OMA" id="VHDDEMR"/>
<evidence type="ECO:0000313" key="4">
    <source>
        <dbReference type="EMBL" id="EDR22028.1"/>
    </source>
</evidence>
<dbReference type="SMART" id="SM00262">
    <property type="entry name" value="GEL"/>
    <property type="match status" value="4"/>
</dbReference>
<protein>
    <submittedName>
        <fullName evidence="4">Villin, putative</fullName>
        <ecNumber evidence="4">2.4.1.34</ecNumber>
        <ecNumber evidence="4">2.6.1.52</ecNumber>
    </submittedName>
</protein>
<dbReference type="Proteomes" id="UP000008076">
    <property type="component" value="Unassembled WGS sequence"/>
</dbReference>
<dbReference type="GO" id="GO:0004648">
    <property type="term" value="F:O-phospho-L-serine:2-oxoglutarate aminotransferase activity"/>
    <property type="evidence" value="ECO:0007669"/>
    <property type="project" value="UniProtKB-EC"/>
</dbReference>
<dbReference type="InterPro" id="IPR036886">
    <property type="entry name" value="Villin_headpiece_dom_sf"/>
</dbReference>
<dbReference type="InterPro" id="IPR007123">
    <property type="entry name" value="Gelsolin-like_dom"/>
</dbReference>
<evidence type="ECO:0000259" key="3">
    <source>
        <dbReference type="PROSITE" id="PS51089"/>
    </source>
</evidence>
<dbReference type="PANTHER" id="PTHR11977">
    <property type="entry name" value="VILLIN"/>
    <property type="match status" value="1"/>
</dbReference>
<organism evidence="5">
    <name type="scientific">Entamoeba dispar (strain ATCC PRA-260 / SAW760)</name>
    <dbReference type="NCBI Taxonomy" id="370354"/>
    <lineage>
        <taxon>Eukaryota</taxon>
        <taxon>Amoebozoa</taxon>
        <taxon>Evosea</taxon>
        <taxon>Archamoebae</taxon>
        <taxon>Mastigamoebida</taxon>
        <taxon>Entamoebidae</taxon>
        <taxon>Entamoeba</taxon>
    </lineage>
</organism>
<feature type="region of interest" description="Disordered" evidence="2">
    <location>
        <begin position="1"/>
        <end position="246"/>
    </location>
</feature>
<dbReference type="GO" id="GO:0051015">
    <property type="term" value="F:actin filament binding"/>
    <property type="evidence" value="ECO:0007669"/>
    <property type="project" value="InterPro"/>
</dbReference>
<dbReference type="AlphaFoldDB" id="B0ETV2"/>
<dbReference type="OrthoDB" id="28894at2759"/>
<dbReference type="Pfam" id="PF02209">
    <property type="entry name" value="VHP"/>
    <property type="match status" value="1"/>
</dbReference>
<evidence type="ECO:0000256" key="2">
    <source>
        <dbReference type="SAM" id="MobiDB-lite"/>
    </source>
</evidence>
<dbReference type="SUPFAM" id="SSF55753">
    <property type="entry name" value="Actin depolymerizing proteins"/>
    <property type="match status" value="4"/>
</dbReference>
<dbReference type="EMBL" id="DS550832">
    <property type="protein sequence ID" value="EDR22028.1"/>
    <property type="molecule type" value="Genomic_DNA"/>
</dbReference>
<keyword evidence="4" id="KW-0808">Transferase</keyword>
<dbReference type="eggNOG" id="KOG0445">
    <property type="taxonomic scope" value="Eukaryota"/>
</dbReference>
<dbReference type="VEuPathDB" id="AmoebaDB:EDI_201440"/>
<dbReference type="SMART" id="SM00153">
    <property type="entry name" value="VHP"/>
    <property type="match status" value="1"/>
</dbReference>
<reference evidence="5" key="1">
    <citation type="submission" date="2007-12" db="EMBL/GenBank/DDBJ databases">
        <title>Annotation of Entamoeba dispar SAW760.</title>
        <authorList>
            <person name="Lorenzi H."/>
            <person name="Inman J."/>
            <person name="Schobel S."/>
            <person name="Amedeo P."/>
            <person name="Caler E."/>
        </authorList>
    </citation>
    <scope>NUCLEOTIDE SEQUENCE [LARGE SCALE GENOMIC DNA]</scope>
    <source>
        <strain evidence="5">ATCC PRA-260 / SAW760</strain>
    </source>
</reference>
<dbReference type="GeneID" id="5914191"/>
<dbReference type="Gene3D" id="1.10.950.10">
    <property type="entry name" value="Villin headpiece domain"/>
    <property type="match status" value="1"/>
</dbReference>
<evidence type="ECO:0000313" key="5">
    <source>
        <dbReference type="Proteomes" id="UP000008076"/>
    </source>
</evidence>
<gene>
    <name evidence="4" type="ORF">EDI_201440</name>
</gene>
<dbReference type="EC" id="2.6.1.52" evidence="4"/>
<keyword evidence="1" id="KW-0677">Repeat</keyword>
<dbReference type="KEGG" id="edi:EDI_201440"/>
<evidence type="ECO:0000256" key="1">
    <source>
        <dbReference type="ARBA" id="ARBA00022737"/>
    </source>
</evidence>
<dbReference type="GO" id="GO:0003843">
    <property type="term" value="F:1,3-beta-D-glucan synthase activity"/>
    <property type="evidence" value="ECO:0007669"/>
    <property type="project" value="UniProtKB-EC"/>
</dbReference>
<keyword evidence="4" id="KW-0328">Glycosyltransferase</keyword>
<keyword evidence="4" id="KW-0032">Aminotransferase</keyword>
<dbReference type="GO" id="GO:0005737">
    <property type="term" value="C:cytoplasm"/>
    <property type="evidence" value="ECO:0007669"/>
    <property type="project" value="TreeGrafter"/>
</dbReference>
<sequence length="1081" mass="126887">MSDEEIRKQEEELKRLQEEMDKEEAEMKQMEEEIRQQEEAIRIEEERLQKEIEEEERKAREEEERHRLKVEQLQKETEEEERKAREEAERLKKEAERKAREEAERKAREEAERKAKEEAERKAREEAERKAKEEAERKAKEEAERKAREEAERKAREEAERKAKEEAERKAKEEAERKAREEEERKAREEAERKAREEEEKIKLEEERFRKESEEEERKMREEEERLNKEAEKLQKELEEERESKEEFIPLDEGEKKDTLNIDSLCEGLPANPNVVRRIKARGKTHVGKAGIYGNLKKEDMKTEYIEPETKPTQPEVGKGFTITMNGGSKLPTKMNPLMAEVQAKRAAKVGRASFSVKPSIISKPELKKVSPSTSPGLADDSFLAQQTFSNEVDGMNTSMNYEKMVRVSGKFFMKWRIIELKPEYLNSGDVFIIDKVDKIYVWIGKDSSRLKRTKVCDAANTIKHDERQGRCEIIQVNQGKEDEEFWKALGGKNDNIVKAEPNQDDLEDKDCTDELYLLGEKKDNWDEAEIVNCSKGKMAHNILLPWKVYVYDGGNDVYLWIGTKASSTLRKSAKVVAQQIFDKKQRSPIAQLIRITQQTEPVIFKEKFAATQGSVETVHNPDCSYTEAELNQSRDRAATVSLSRPTKPLIKPVPKWNVPVEEEKMTFDIRELLGIPDDSIVLQPSKDFIIQGGTIKVYVIVDTQKEAIPESMYGEFYSENDYIIDYKDPKEEIKFFYWQGKHTSIKSKGKTSMLVSDLSKKKGASTIRVPQGEEPHAFMQLFEDKYLIHIGNYFDREKHQATERIYQVSNTMFENTCEYTVQREFNKEFINSSCSYIYVNTEGVKIWKGKYANENNRKVAEEAAKRIDQRPATILDEKDGKILFNEVKHFDNNYTVVMPKSYHLILEKMHVKTKQNTFFTCQRFKEPTLLTCEKGIYLMVTQLKKDCIMPYLNTVHEYLEKLNGKYCGIDVPEVYVIHSLKHIPKEVVTIIHGFEKSSLKEMDIENDPQNIITFKDLWNIINKKYTYEELLQRPIYLDKTKLETYLSDEEFAKVFKRSRSDYNKMKKFEKEQLKKQHKLF</sequence>
<dbReference type="GO" id="GO:0051014">
    <property type="term" value="P:actin filament severing"/>
    <property type="evidence" value="ECO:0007669"/>
    <property type="project" value="TreeGrafter"/>
</dbReference>
<accession>B0ETV2</accession>
<dbReference type="GO" id="GO:0005546">
    <property type="term" value="F:phosphatidylinositol-4,5-bisphosphate binding"/>
    <property type="evidence" value="ECO:0007669"/>
    <property type="project" value="TreeGrafter"/>
</dbReference>
<dbReference type="PROSITE" id="PS51089">
    <property type="entry name" value="HP"/>
    <property type="match status" value="1"/>
</dbReference>
<dbReference type="GO" id="GO:0051016">
    <property type="term" value="P:barbed-end actin filament capping"/>
    <property type="evidence" value="ECO:0007669"/>
    <property type="project" value="TreeGrafter"/>
</dbReference>
<dbReference type="InterPro" id="IPR029006">
    <property type="entry name" value="ADF-H/Gelsolin-like_dom_sf"/>
</dbReference>
<dbReference type="Pfam" id="PF00626">
    <property type="entry name" value="Gelsolin"/>
    <property type="match status" value="3"/>
</dbReference>
<feature type="domain" description="HP" evidence="3">
    <location>
        <begin position="1020"/>
        <end position="1081"/>
    </location>
</feature>
<proteinExistence type="predicted"/>
<dbReference type="EC" id="2.4.1.34" evidence="4"/>
<dbReference type="InterPro" id="IPR003128">
    <property type="entry name" value="Villin_headpiece"/>
</dbReference>
<dbReference type="InterPro" id="IPR007122">
    <property type="entry name" value="Villin/Gelsolin"/>
</dbReference>
<keyword evidence="5" id="KW-1185">Reference proteome</keyword>
<name>B0ETV2_ENTDS</name>
<dbReference type="GO" id="GO:0015629">
    <property type="term" value="C:actin cytoskeleton"/>
    <property type="evidence" value="ECO:0007669"/>
    <property type="project" value="TreeGrafter"/>
</dbReference>
<dbReference type="GO" id="GO:0008154">
    <property type="term" value="P:actin polymerization or depolymerization"/>
    <property type="evidence" value="ECO:0007669"/>
    <property type="project" value="TreeGrafter"/>
</dbReference>
<dbReference type="RefSeq" id="XP_001741498.1">
    <property type="nucleotide sequence ID" value="XM_001741446.1"/>
</dbReference>